<dbReference type="InterPro" id="IPR051310">
    <property type="entry name" value="MCP_chemotaxis"/>
</dbReference>
<keyword evidence="4 11" id="KW-0812">Transmembrane</keyword>
<evidence type="ECO:0000256" key="2">
    <source>
        <dbReference type="ARBA" id="ARBA00022475"/>
    </source>
</evidence>
<reference evidence="14" key="1">
    <citation type="submission" date="2023-07" db="EMBL/GenBank/DDBJ databases">
        <title>Duganella aceri sp. nov., isolated from tree sap.</title>
        <authorList>
            <person name="Kim I.S."/>
        </authorList>
    </citation>
    <scope>NUCLEOTIDE SEQUENCE [LARGE SCALE GENOMIC DNA]</scope>
    <source>
        <strain evidence="14">SAP-35</strain>
    </source>
</reference>
<evidence type="ECO:0000256" key="10">
    <source>
        <dbReference type="SAM" id="MobiDB-lite"/>
    </source>
</evidence>
<evidence type="ECO:0000313" key="14">
    <source>
        <dbReference type="Proteomes" id="UP000666369"/>
    </source>
</evidence>
<feature type="coiled-coil region" evidence="9">
    <location>
        <begin position="470"/>
        <end position="508"/>
    </location>
</feature>
<evidence type="ECO:0000256" key="1">
    <source>
        <dbReference type="ARBA" id="ARBA00004651"/>
    </source>
</evidence>
<keyword evidence="9" id="KW-0175">Coiled coil</keyword>
<feature type="transmembrane region" description="Helical" evidence="11">
    <location>
        <begin position="187"/>
        <end position="208"/>
    </location>
</feature>
<dbReference type="InterPro" id="IPR033480">
    <property type="entry name" value="sCache_2"/>
</dbReference>
<evidence type="ECO:0000256" key="8">
    <source>
        <dbReference type="PROSITE-ProRule" id="PRU00284"/>
    </source>
</evidence>
<dbReference type="Proteomes" id="UP000666369">
    <property type="component" value="Unassembled WGS sequence"/>
</dbReference>
<accession>A0ABX0FRM6</accession>
<dbReference type="RefSeq" id="WP_166107384.1">
    <property type="nucleotide sequence ID" value="NZ_JAADJT010000012.1"/>
</dbReference>
<name>A0ABX0FRM6_9BURK</name>
<keyword evidence="8" id="KW-0807">Transducer</keyword>
<dbReference type="PANTHER" id="PTHR43531">
    <property type="entry name" value="PROTEIN ICFG"/>
    <property type="match status" value="1"/>
</dbReference>
<dbReference type="Gene3D" id="1.10.287.950">
    <property type="entry name" value="Methyl-accepting chemotaxis protein"/>
    <property type="match status" value="1"/>
</dbReference>
<comment type="similarity">
    <text evidence="7">Belongs to the methyl-accepting chemotaxis (MCP) protein family.</text>
</comment>
<dbReference type="SUPFAM" id="SSF58104">
    <property type="entry name" value="Methyl-accepting chemotaxis protein (MCP) signaling domain"/>
    <property type="match status" value="1"/>
</dbReference>
<evidence type="ECO:0000259" key="12">
    <source>
        <dbReference type="PROSITE" id="PS50111"/>
    </source>
</evidence>
<evidence type="ECO:0000256" key="3">
    <source>
        <dbReference type="ARBA" id="ARBA00022481"/>
    </source>
</evidence>
<dbReference type="Gene3D" id="3.30.450.20">
    <property type="entry name" value="PAS domain"/>
    <property type="match status" value="1"/>
</dbReference>
<keyword evidence="3" id="KW-0488">Methylation</keyword>
<protein>
    <recommendedName>
        <fullName evidence="12">Methyl-accepting transducer domain-containing protein</fullName>
    </recommendedName>
</protein>
<feature type="region of interest" description="Disordered" evidence="10">
    <location>
        <begin position="516"/>
        <end position="545"/>
    </location>
</feature>
<sequence>MKALSFSQKLWIPSVLALLCMAGLSGYDAWQQRDLRVAERRADLSNIVDAALSIVQDYNDLAGKGQLTQEQARAQALQRLKNFRYGKDGYLTVTDSRAVVVMHPFLQEMTGKSMADYKDGNGVHVFQQVADIGSRGGEGYVSYSYPRPGSSAEEPKLMRVRHFGPWDWNVSTGVYVDDIEHAFHRSLLHALGLLAAVCAALATLVVVINRGLLKELGGEPAYAAAIANRIAAGDLGVAVLTRAGDKDSMLYAMQRMQTMLADTVGVIRSGSDTIASATGEIASGNLDLSARTEEQASSLEQTAASMEQLTATVRQTSDNAGQANDYAAAAAEVARKGGEVVGRVIDTMDAIDASAARIADIIGVIDGIAFQTNILALNAAVEAARAGDQGRGFAVVATEVRNLAHRSAAAAKQVKDLIGASSVQVRTGSALVRDAGATMDEIVASIASVRRKMQEIADASAEQSIGIEQVNQAVGQMDQVTQQNAALVEEAAAAAASLQEQAAQLTAAVAVFRLDAGGETPSRPPRRPAAPHPRPTFRLGAATTH</sequence>
<keyword evidence="6 11" id="KW-0472">Membrane</keyword>
<evidence type="ECO:0000256" key="4">
    <source>
        <dbReference type="ARBA" id="ARBA00022692"/>
    </source>
</evidence>
<evidence type="ECO:0000313" key="13">
    <source>
        <dbReference type="EMBL" id="NGZ87310.1"/>
    </source>
</evidence>
<dbReference type="CDD" id="cd11386">
    <property type="entry name" value="MCP_signal"/>
    <property type="match status" value="1"/>
</dbReference>
<dbReference type="PROSITE" id="PS50111">
    <property type="entry name" value="CHEMOTAXIS_TRANSDUC_2"/>
    <property type="match status" value="1"/>
</dbReference>
<keyword evidence="5 11" id="KW-1133">Transmembrane helix</keyword>
<comment type="caution">
    <text evidence="13">The sequence shown here is derived from an EMBL/GenBank/DDBJ whole genome shotgun (WGS) entry which is preliminary data.</text>
</comment>
<evidence type="ECO:0000256" key="5">
    <source>
        <dbReference type="ARBA" id="ARBA00022989"/>
    </source>
</evidence>
<dbReference type="EMBL" id="JAADJT010000012">
    <property type="protein sequence ID" value="NGZ87310.1"/>
    <property type="molecule type" value="Genomic_DNA"/>
</dbReference>
<proteinExistence type="inferred from homology"/>
<dbReference type="PROSITE" id="PS00538">
    <property type="entry name" value="CHEMOTAXIS_TRANSDUC_1"/>
    <property type="match status" value="1"/>
</dbReference>
<keyword evidence="14" id="KW-1185">Reference proteome</keyword>
<dbReference type="Pfam" id="PF17200">
    <property type="entry name" value="sCache_2"/>
    <property type="match status" value="1"/>
</dbReference>
<dbReference type="InterPro" id="IPR004091">
    <property type="entry name" value="Chemotax_Me-accpt_rcpt_Me-site"/>
</dbReference>
<comment type="subcellular location">
    <subcellularLocation>
        <location evidence="1">Cell membrane</location>
        <topology evidence="1">Multi-pass membrane protein</topology>
    </subcellularLocation>
</comment>
<dbReference type="PRINTS" id="PR00260">
    <property type="entry name" value="CHEMTRNSDUCR"/>
</dbReference>
<dbReference type="SMART" id="SM00283">
    <property type="entry name" value="MA"/>
    <property type="match status" value="1"/>
</dbReference>
<gene>
    <name evidence="13" type="ORF">GW587_24010</name>
</gene>
<evidence type="ECO:0000256" key="7">
    <source>
        <dbReference type="ARBA" id="ARBA00029447"/>
    </source>
</evidence>
<dbReference type="Pfam" id="PF00015">
    <property type="entry name" value="MCPsignal"/>
    <property type="match status" value="1"/>
</dbReference>
<dbReference type="InterPro" id="IPR004090">
    <property type="entry name" value="Chemotax_Me-accpt_rcpt"/>
</dbReference>
<keyword evidence="2" id="KW-1003">Cell membrane</keyword>
<dbReference type="PANTHER" id="PTHR43531:SF14">
    <property type="entry name" value="METHYL-ACCEPTING CHEMOTAXIS PROTEIN I-RELATED"/>
    <property type="match status" value="1"/>
</dbReference>
<feature type="domain" description="Methyl-accepting transducer" evidence="12">
    <location>
        <begin position="270"/>
        <end position="499"/>
    </location>
</feature>
<dbReference type="SMART" id="SM01049">
    <property type="entry name" value="Cache_2"/>
    <property type="match status" value="1"/>
</dbReference>
<organism evidence="13 14">
    <name type="scientific">Duganella aceris</name>
    <dbReference type="NCBI Taxonomy" id="2703883"/>
    <lineage>
        <taxon>Bacteria</taxon>
        <taxon>Pseudomonadati</taxon>
        <taxon>Pseudomonadota</taxon>
        <taxon>Betaproteobacteria</taxon>
        <taxon>Burkholderiales</taxon>
        <taxon>Oxalobacteraceae</taxon>
        <taxon>Telluria group</taxon>
        <taxon>Duganella</taxon>
    </lineage>
</organism>
<evidence type="ECO:0000256" key="11">
    <source>
        <dbReference type="SAM" id="Phobius"/>
    </source>
</evidence>
<evidence type="ECO:0000256" key="9">
    <source>
        <dbReference type="SAM" id="Coils"/>
    </source>
</evidence>
<dbReference type="InterPro" id="IPR004089">
    <property type="entry name" value="MCPsignal_dom"/>
</dbReference>
<evidence type="ECO:0000256" key="6">
    <source>
        <dbReference type="ARBA" id="ARBA00023136"/>
    </source>
</evidence>